<organism evidence="1 2">
    <name type="scientific">Ascobolus immersus RN42</name>
    <dbReference type="NCBI Taxonomy" id="1160509"/>
    <lineage>
        <taxon>Eukaryota</taxon>
        <taxon>Fungi</taxon>
        <taxon>Dikarya</taxon>
        <taxon>Ascomycota</taxon>
        <taxon>Pezizomycotina</taxon>
        <taxon>Pezizomycetes</taxon>
        <taxon>Pezizales</taxon>
        <taxon>Ascobolaceae</taxon>
        <taxon>Ascobolus</taxon>
    </lineage>
</organism>
<dbReference type="EMBL" id="ML119813">
    <property type="protein sequence ID" value="RPA73693.1"/>
    <property type="molecule type" value="Genomic_DNA"/>
</dbReference>
<gene>
    <name evidence="1" type="ORF">BJ508DRAFT_333827</name>
</gene>
<sequence>MVIELHGKRSKEPVVPCVTMLKGSQRHQGPRIGSEIPKVSITTSEEQQHGHQLSDPRIQRLQSSRSMLSIRINLLNQQLKQNFANRVDNTAILTKERMYITKLQVPPYTEPVTLENIEQCEQELFEYESKFENWRKRLTFKELCMEAAASVSEEGAFALHRWFEACAFAIREGLFEGQSPISEEETLCLINSVEDDTERLRKAVIDQSLIQGVTEATLNTAWYF</sequence>
<evidence type="ECO:0000313" key="2">
    <source>
        <dbReference type="Proteomes" id="UP000275078"/>
    </source>
</evidence>
<reference evidence="1 2" key="1">
    <citation type="journal article" date="2018" name="Nat. Ecol. Evol.">
        <title>Pezizomycetes genomes reveal the molecular basis of ectomycorrhizal truffle lifestyle.</title>
        <authorList>
            <person name="Murat C."/>
            <person name="Payen T."/>
            <person name="Noel B."/>
            <person name="Kuo A."/>
            <person name="Morin E."/>
            <person name="Chen J."/>
            <person name="Kohler A."/>
            <person name="Krizsan K."/>
            <person name="Balestrini R."/>
            <person name="Da Silva C."/>
            <person name="Montanini B."/>
            <person name="Hainaut M."/>
            <person name="Levati E."/>
            <person name="Barry K.W."/>
            <person name="Belfiori B."/>
            <person name="Cichocki N."/>
            <person name="Clum A."/>
            <person name="Dockter R.B."/>
            <person name="Fauchery L."/>
            <person name="Guy J."/>
            <person name="Iotti M."/>
            <person name="Le Tacon F."/>
            <person name="Lindquist E.A."/>
            <person name="Lipzen A."/>
            <person name="Malagnac F."/>
            <person name="Mello A."/>
            <person name="Molinier V."/>
            <person name="Miyauchi S."/>
            <person name="Poulain J."/>
            <person name="Riccioni C."/>
            <person name="Rubini A."/>
            <person name="Sitrit Y."/>
            <person name="Splivallo R."/>
            <person name="Traeger S."/>
            <person name="Wang M."/>
            <person name="Zifcakova L."/>
            <person name="Wipf D."/>
            <person name="Zambonelli A."/>
            <person name="Paolocci F."/>
            <person name="Nowrousian M."/>
            <person name="Ottonello S."/>
            <person name="Baldrian P."/>
            <person name="Spatafora J.W."/>
            <person name="Henrissat B."/>
            <person name="Nagy L.G."/>
            <person name="Aury J.M."/>
            <person name="Wincker P."/>
            <person name="Grigoriev I.V."/>
            <person name="Bonfante P."/>
            <person name="Martin F.M."/>
        </authorList>
    </citation>
    <scope>NUCLEOTIDE SEQUENCE [LARGE SCALE GENOMIC DNA]</scope>
    <source>
        <strain evidence="1 2">RN42</strain>
    </source>
</reference>
<proteinExistence type="predicted"/>
<accession>A0A3N4HIC1</accession>
<dbReference type="AlphaFoldDB" id="A0A3N4HIC1"/>
<protein>
    <submittedName>
        <fullName evidence="1">Uncharacterized protein</fullName>
    </submittedName>
</protein>
<dbReference type="Proteomes" id="UP000275078">
    <property type="component" value="Unassembled WGS sequence"/>
</dbReference>
<name>A0A3N4HIC1_ASCIM</name>
<evidence type="ECO:0000313" key="1">
    <source>
        <dbReference type="EMBL" id="RPA73693.1"/>
    </source>
</evidence>
<keyword evidence="2" id="KW-1185">Reference proteome</keyword>